<feature type="non-terminal residue" evidence="1">
    <location>
        <position position="1"/>
    </location>
</feature>
<dbReference type="ExpressionAtlas" id="A0A2K3L606">
    <property type="expression patterns" value="baseline"/>
</dbReference>
<protein>
    <submittedName>
        <fullName evidence="1">Long chain acyl-CoA synthetase 4-like protein</fullName>
    </submittedName>
</protein>
<dbReference type="EMBL" id="ASHM01026816">
    <property type="protein sequence ID" value="PNX73967.1"/>
    <property type="molecule type" value="Genomic_DNA"/>
</dbReference>
<dbReference type="STRING" id="57577.A0A2K3L606"/>
<accession>A0A2K3L606</accession>
<dbReference type="GO" id="GO:0005783">
    <property type="term" value="C:endoplasmic reticulum"/>
    <property type="evidence" value="ECO:0007669"/>
    <property type="project" value="TreeGrafter"/>
</dbReference>
<dbReference type="PANTHER" id="PTHR43272">
    <property type="entry name" value="LONG-CHAIN-FATTY-ACID--COA LIGASE"/>
    <property type="match status" value="1"/>
</dbReference>
<evidence type="ECO:0000313" key="1">
    <source>
        <dbReference type="EMBL" id="PNX73967.1"/>
    </source>
</evidence>
<reference evidence="1 2" key="2">
    <citation type="journal article" date="2017" name="Front. Plant Sci.">
        <title>Gene Classification and Mining of Molecular Markers Useful in Red Clover (Trifolium pratense) Breeding.</title>
        <authorList>
            <person name="Istvanek J."/>
            <person name="Dluhosova J."/>
            <person name="Dluhos P."/>
            <person name="Patkova L."/>
            <person name="Nedelnik J."/>
            <person name="Repkova J."/>
        </authorList>
    </citation>
    <scope>NUCLEOTIDE SEQUENCE [LARGE SCALE GENOMIC DNA]</scope>
    <source>
        <strain evidence="2">cv. Tatra</strain>
        <tissue evidence="1">Young leaves</tissue>
    </source>
</reference>
<dbReference type="GO" id="GO:0016020">
    <property type="term" value="C:membrane"/>
    <property type="evidence" value="ECO:0007669"/>
    <property type="project" value="TreeGrafter"/>
</dbReference>
<dbReference type="Proteomes" id="UP000236291">
    <property type="component" value="Unassembled WGS sequence"/>
</dbReference>
<evidence type="ECO:0000313" key="2">
    <source>
        <dbReference type="Proteomes" id="UP000236291"/>
    </source>
</evidence>
<reference evidence="1 2" key="1">
    <citation type="journal article" date="2014" name="Am. J. Bot.">
        <title>Genome assembly and annotation for red clover (Trifolium pratense; Fabaceae).</title>
        <authorList>
            <person name="Istvanek J."/>
            <person name="Jaros M."/>
            <person name="Krenek A."/>
            <person name="Repkova J."/>
        </authorList>
    </citation>
    <scope>NUCLEOTIDE SEQUENCE [LARGE SCALE GENOMIC DNA]</scope>
    <source>
        <strain evidence="2">cv. Tatra</strain>
        <tissue evidence="1">Young leaves</tissue>
    </source>
</reference>
<dbReference type="GO" id="GO:0004467">
    <property type="term" value="F:long-chain fatty acid-CoA ligase activity"/>
    <property type="evidence" value="ECO:0007669"/>
    <property type="project" value="TreeGrafter"/>
</dbReference>
<dbReference type="AlphaFoldDB" id="A0A2K3L606"/>
<name>A0A2K3L606_TRIPR</name>
<proteinExistence type="predicted"/>
<gene>
    <name evidence="1" type="ORF">L195_g029877</name>
</gene>
<sequence>IWVYGNSFEAFLVAVVTPSKQALEHWAEENGISTDFNSLCEDSRAKSYILEELSKIGKEKKLKGFEFIKAVHLDPVPLDMERDLITPTYKKKRPQLLKYYQVFSLQDQVELICRRARVVCVQAQHRRGLSLLLVGTG</sequence>
<organism evidence="1 2">
    <name type="scientific">Trifolium pratense</name>
    <name type="common">Red clover</name>
    <dbReference type="NCBI Taxonomy" id="57577"/>
    <lineage>
        <taxon>Eukaryota</taxon>
        <taxon>Viridiplantae</taxon>
        <taxon>Streptophyta</taxon>
        <taxon>Embryophyta</taxon>
        <taxon>Tracheophyta</taxon>
        <taxon>Spermatophyta</taxon>
        <taxon>Magnoliopsida</taxon>
        <taxon>eudicotyledons</taxon>
        <taxon>Gunneridae</taxon>
        <taxon>Pentapetalae</taxon>
        <taxon>rosids</taxon>
        <taxon>fabids</taxon>
        <taxon>Fabales</taxon>
        <taxon>Fabaceae</taxon>
        <taxon>Papilionoideae</taxon>
        <taxon>50 kb inversion clade</taxon>
        <taxon>NPAAA clade</taxon>
        <taxon>Hologalegina</taxon>
        <taxon>IRL clade</taxon>
        <taxon>Trifolieae</taxon>
        <taxon>Trifolium</taxon>
    </lineage>
</organism>
<comment type="caution">
    <text evidence="1">The sequence shown here is derived from an EMBL/GenBank/DDBJ whole genome shotgun (WGS) entry which is preliminary data.</text>
</comment>
<dbReference type="PANTHER" id="PTHR43272:SF3">
    <property type="entry name" value="LONG CHAIN ACYL-COA SYNTHETASE 4"/>
    <property type="match status" value="1"/>
</dbReference>